<organism evidence="7 8">
    <name type="scientific">Halopenitus salinus</name>
    <dbReference type="NCBI Taxonomy" id="1198295"/>
    <lineage>
        <taxon>Archaea</taxon>
        <taxon>Methanobacteriati</taxon>
        <taxon>Methanobacteriota</taxon>
        <taxon>Stenosarchaea group</taxon>
        <taxon>Halobacteria</taxon>
        <taxon>Halobacteriales</taxon>
        <taxon>Haloferacaceae</taxon>
        <taxon>Halopenitus</taxon>
    </lineage>
</organism>
<evidence type="ECO:0000256" key="5">
    <source>
        <dbReference type="SAM" id="MobiDB-lite"/>
    </source>
</evidence>
<proteinExistence type="inferred from homology"/>
<dbReference type="SUPFAM" id="SSF52540">
    <property type="entry name" value="P-loop containing nucleoside triphosphate hydrolases"/>
    <property type="match status" value="1"/>
</dbReference>
<dbReference type="AlphaFoldDB" id="A0ABD5UTT2"/>
<feature type="compositionally biased region" description="Basic and acidic residues" evidence="5">
    <location>
        <begin position="1"/>
        <end position="26"/>
    </location>
</feature>
<feature type="region of interest" description="Disordered" evidence="5">
    <location>
        <begin position="1"/>
        <end position="52"/>
    </location>
</feature>
<comment type="catalytic activity">
    <reaction evidence="4">
        <text>ATP + H2O = ADP + phosphate + H(+)</text>
        <dbReference type="Rhea" id="RHEA:13065"/>
        <dbReference type="ChEBI" id="CHEBI:15377"/>
        <dbReference type="ChEBI" id="CHEBI:15378"/>
        <dbReference type="ChEBI" id="CHEBI:30616"/>
        <dbReference type="ChEBI" id="CHEBI:43474"/>
        <dbReference type="ChEBI" id="CHEBI:456216"/>
        <dbReference type="EC" id="5.6.2.4"/>
    </reaction>
</comment>
<comment type="caution">
    <text evidence="7">The sequence shown here is derived from an EMBL/GenBank/DDBJ whole genome shotgun (WGS) entry which is preliminary data.</text>
</comment>
<gene>
    <name evidence="7" type="ORF">ACFQE9_08190</name>
</gene>
<dbReference type="Gene3D" id="3.40.50.300">
    <property type="entry name" value="P-loop containing nucleotide triphosphate hydrolases"/>
    <property type="match status" value="2"/>
</dbReference>
<dbReference type="InterPro" id="IPR003593">
    <property type="entry name" value="AAA+_ATPase"/>
</dbReference>
<dbReference type="PANTHER" id="PTHR42957">
    <property type="entry name" value="HELICASE MJ1565-RELATED"/>
    <property type="match status" value="1"/>
</dbReference>
<evidence type="ECO:0000256" key="1">
    <source>
        <dbReference type="ARBA" id="ARBA00007816"/>
    </source>
</evidence>
<comment type="catalytic activity">
    <reaction evidence="3">
        <text>ATP + H2O = ADP + phosphate + H(+)</text>
        <dbReference type="Rhea" id="RHEA:13065"/>
        <dbReference type="ChEBI" id="CHEBI:15377"/>
        <dbReference type="ChEBI" id="CHEBI:15378"/>
        <dbReference type="ChEBI" id="CHEBI:30616"/>
        <dbReference type="ChEBI" id="CHEBI:43474"/>
        <dbReference type="ChEBI" id="CHEBI:456216"/>
        <dbReference type="EC" id="5.6.2.3"/>
    </reaction>
</comment>
<name>A0ABD5UTT2_9EURY</name>
<keyword evidence="7" id="KW-0547">Nucleotide-binding</keyword>
<dbReference type="InterPro" id="IPR002789">
    <property type="entry name" value="HerA_central"/>
</dbReference>
<evidence type="ECO:0000313" key="7">
    <source>
        <dbReference type="EMBL" id="MFC6892583.1"/>
    </source>
</evidence>
<evidence type="ECO:0000256" key="3">
    <source>
        <dbReference type="ARBA" id="ARBA00048954"/>
    </source>
</evidence>
<keyword evidence="7" id="KW-0067">ATP-binding</keyword>
<dbReference type="Pfam" id="PF01935">
    <property type="entry name" value="DUF87"/>
    <property type="match status" value="1"/>
</dbReference>
<dbReference type="InterPro" id="IPR027417">
    <property type="entry name" value="P-loop_NTPase"/>
</dbReference>
<dbReference type="EMBL" id="JBHSXL010000006">
    <property type="protein sequence ID" value="MFC6892583.1"/>
    <property type="molecule type" value="Genomic_DNA"/>
</dbReference>
<dbReference type="RefSeq" id="WP_379743031.1">
    <property type="nucleotide sequence ID" value="NZ_JBHSVN010000001.1"/>
</dbReference>
<dbReference type="GO" id="GO:0005524">
    <property type="term" value="F:ATP binding"/>
    <property type="evidence" value="ECO:0007669"/>
    <property type="project" value="UniProtKB-KW"/>
</dbReference>
<reference evidence="7 8" key="1">
    <citation type="journal article" date="2019" name="Int. J. Syst. Evol. Microbiol.">
        <title>The Global Catalogue of Microorganisms (GCM) 10K type strain sequencing project: providing services to taxonomists for standard genome sequencing and annotation.</title>
        <authorList>
            <consortium name="The Broad Institute Genomics Platform"/>
            <consortium name="The Broad Institute Genome Sequencing Center for Infectious Disease"/>
            <person name="Wu L."/>
            <person name="Ma J."/>
        </authorList>
    </citation>
    <scope>NUCLEOTIDE SEQUENCE [LARGE SCALE GENOMIC DNA]</scope>
    <source>
        <strain evidence="7 8">SKJ47</strain>
    </source>
</reference>
<evidence type="ECO:0000313" key="8">
    <source>
        <dbReference type="Proteomes" id="UP001596296"/>
    </source>
</evidence>
<dbReference type="SMART" id="SM00382">
    <property type="entry name" value="AAA"/>
    <property type="match status" value="1"/>
</dbReference>
<protein>
    <submittedName>
        <fullName evidence="7">ATP-binding protein</fullName>
    </submittedName>
</protein>
<sequence length="416" mass="43108">MQVDDRNRAAGGERDPKPGADPKPGVDPEPGPDSEPKPGSGRRPKAGGAAHVLGREGTAGGAILDVGAFLARDGSTGAPVAIDAENPHAGVLVGKRGTGKSYTLGVIAEELARVEGVSPIVLDPMGVFAGLGELPGGRVIDARIDPATLSPDVWPELLGLDPTGAAGSLLWRTVERRQNGCGALATASEDDPTSIAGILAEIETADAPDPVKRAASNHLRLADAWGIFDPAAPTMGELTGAEATVIDCRSLTPAAMAAVGHVIARGLYDYRIERGTGPLPWLLVDEAHAFLEGIGEPAFRTLFTRGRTPGVSLVCATQRPSALPDVAVSQADLVIAHRLTAERDVDALRDAQPAYLGEDLGRVLPSGTGEALVVDDRTESAHVVRVRERRTPHGGDSPTASGIEANRARAARRRNG</sequence>
<dbReference type="InterPro" id="IPR008571">
    <property type="entry name" value="HerA-like"/>
</dbReference>
<accession>A0ABD5UTT2</accession>
<keyword evidence="8" id="KW-1185">Reference proteome</keyword>
<dbReference type="GO" id="GO:0043138">
    <property type="term" value="F:3'-5' DNA helicase activity"/>
    <property type="evidence" value="ECO:0007669"/>
    <property type="project" value="UniProtKB-EC"/>
</dbReference>
<feature type="region of interest" description="Disordered" evidence="5">
    <location>
        <begin position="387"/>
        <end position="416"/>
    </location>
</feature>
<comment type="similarity">
    <text evidence="1">Belongs to the HerA family.</text>
</comment>
<dbReference type="GO" id="GO:0043139">
    <property type="term" value="F:5'-3' DNA helicase activity"/>
    <property type="evidence" value="ECO:0007669"/>
    <property type="project" value="UniProtKB-EC"/>
</dbReference>
<feature type="domain" description="AAA+ ATPase" evidence="6">
    <location>
        <begin position="86"/>
        <end position="349"/>
    </location>
</feature>
<evidence type="ECO:0000259" key="6">
    <source>
        <dbReference type="SMART" id="SM00382"/>
    </source>
</evidence>
<evidence type="ECO:0000256" key="4">
    <source>
        <dbReference type="ARBA" id="ARBA00048988"/>
    </source>
</evidence>
<dbReference type="PANTHER" id="PTHR42957:SF1">
    <property type="entry name" value="HELICASE MJ1565-RELATED"/>
    <property type="match status" value="1"/>
</dbReference>
<dbReference type="Proteomes" id="UP001596296">
    <property type="component" value="Unassembled WGS sequence"/>
</dbReference>
<comment type="catalytic activity">
    <reaction evidence="2">
        <text>Couples ATP hydrolysis with the unwinding of duplex DNA by translocating in the 3'-5' direction.</text>
        <dbReference type="EC" id="5.6.2.4"/>
    </reaction>
</comment>
<evidence type="ECO:0000256" key="2">
    <source>
        <dbReference type="ARBA" id="ARBA00034617"/>
    </source>
</evidence>